<name>A0AAW2U3S8_9LAMI</name>
<reference evidence="1" key="1">
    <citation type="submission" date="2020-06" db="EMBL/GenBank/DDBJ databases">
        <authorList>
            <person name="Li T."/>
            <person name="Hu X."/>
            <person name="Zhang T."/>
            <person name="Song X."/>
            <person name="Zhang H."/>
            <person name="Dai N."/>
            <person name="Sheng W."/>
            <person name="Hou X."/>
            <person name="Wei L."/>
        </authorList>
    </citation>
    <scope>NUCLEOTIDE SEQUENCE</scope>
    <source>
        <strain evidence="1">KEN1</strain>
        <tissue evidence="1">Leaf</tissue>
    </source>
</reference>
<reference evidence="1" key="2">
    <citation type="journal article" date="2024" name="Plant">
        <title>Genomic evolution and insights into agronomic trait innovations of Sesamum species.</title>
        <authorList>
            <person name="Miao H."/>
            <person name="Wang L."/>
            <person name="Qu L."/>
            <person name="Liu H."/>
            <person name="Sun Y."/>
            <person name="Le M."/>
            <person name="Wang Q."/>
            <person name="Wei S."/>
            <person name="Zheng Y."/>
            <person name="Lin W."/>
            <person name="Duan Y."/>
            <person name="Cao H."/>
            <person name="Xiong S."/>
            <person name="Wang X."/>
            <person name="Wei L."/>
            <person name="Li C."/>
            <person name="Ma Q."/>
            <person name="Ju M."/>
            <person name="Zhao R."/>
            <person name="Li G."/>
            <person name="Mu C."/>
            <person name="Tian Q."/>
            <person name="Mei H."/>
            <person name="Zhang T."/>
            <person name="Gao T."/>
            <person name="Zhang H."/>
        </authorList>
    </citation>
    <scope>NUCLEOTIDE SEQUENCE</scope>
    <source>
        <strain evidence="1">KEN1</strain>
    </source>
</reference>
<comment type="caution">
    <text evidence="1">The sequence shown here is derived from an EMBL/GenBank/DDBJ whole genome shotgun (WGS) entry which is preliminary data.</text>
</comment>
<evidence type="ECO:0000313" key="1">
    <source>
        <dbReference type="EMBL" id="KAL0411277.1"/>
    </source>
</evidence>
<accession>A0AAW2U3S8</accession>
<dbReference type="EMBL" id="JACGWN010000013">
    <property type="protein sequence ID" value="KAL0411277.1"/>
    <property type="molecule type" value="Genomic_DNA"/>
</dbReference>
<proteinExistence type="predicted"/>
<sequence>MSSSFGSWGPIVGCAGTILEAVGCDGPTMEELAHISRIITIMSAIISLRQPIRCSIAGFGGGGGGGSGGRDGDVYA</sequence>
<gene>
    <name evidence="1" type="ORF">Slati_3717400</name>
</gene>
<protein>
    <submittedName>
        <fullName evidence="1">Uncharacterized protein</fullName>
    </submittedName>
</protein>
<organism evidence="1">
    <name type="scientific">Sesamum latifolium</name>
    <dbReference type="NCBI Taxonomy" id="2727402"/>
    <lineage>
        <taxon>Eukaryota</taxon>
        <taxon>Viridiplantae</taxon>
        <taxon>Streptophyta</taxon>
        <taxon>Embryophyta</taxon>
        <taxon>Tracheophyta</taxon>
        <taxon>Spermatophyta</taxon>
        <taxon>Magnoliopsida</taxon>
        <taxon>eudicotyledons</taxon>
        <taxon>Gunneridae</taxon>
        <taxon>Pentapetalae</taxon>
        <taxon>asterids</taxon>
        <taxon>lamiids</taxon>
        <taxon>Lamiales</taxon>
        <taxon>Pedaliaceae</taxon>
        <taxon>Sesamum</taxon>
    </lineage>
</organism>
<dbReference type="AlphaFoldDB" id="A0AAW2U3S8"/>